<dbReference type="Gene3D" id="3.40.1580.10">
    <property type="entry name" value="SMI1/KNR4-like"/>
    <property type="match status" value="1"/>
</dbReference>
<reference evidence="2 3" key="1">
    <citation type="submission" date="2017-10" db="EMBL/GenBank/DDBJ databases">
        <title>Comparative genomics in systemic dimorphic fungi from Ajellomycetaceae.</title>
        <authorList>
            <person name="Munoz J.F."/>
            <person name="Mcewen J.G."/>
            <person name="Clay O.K."/>
            <person name="Cuomo C.A."/>
        </authorList>
    </citation>
    <scope>NUCLEOTIDE SEQUENCE [LARGE SCALE GENOMIC DNA]</scope>
    <source>
        <strain evidence="2 3">UAMH4076</strain>
    </source>
</reference>
<organism evidence="2 3">
    <name type="scientific">[Emmonsia] crescens</name>
    <dbReference type="NCBI Taxonomy" id="73230"/>
    <lineage>
        <taxon>Eukaryota</taxon>
        <taxon>Fungi</taxon>
        <taxon>Dikarya</taxon>
        <taxon>Ascomycota</taxon>
        <taxon>Pezizomycotina</taxon>
        <taxon>Eurotiomycetes</taxon>
        <taxon>Eurotiomycetidae</taxon>
        <taxon>Onygenales</taxon>
        <taxon>Ajellomycetaceae</taxon>
        <taxon>Emergomyces</taxon>
    </lineage>
</organism>
<dbReference type="Pfam" id="PF09346">
    <property type="entry name" value="SMI1_KNR4"/>
    <property type="match status" value="1"/>
</dbReference>
<dbReference type="InterPro" id="IPR018958">
    <property type="entry name" value="Knr4/Smi1-like_dom"/>
</dbReference>
<dbReference type="InterPro" id="IPR037883">
    <property type="entry name" value="Knr4/Smi1-like_sf"/>
</dbReference>
<dbReference type="Proteomes" id="UP000226031">
    <property type="component" value="Unassembled WGS sequence"/>
</dbReference>
<protein>
    <recommendedName>
        <fullName evidence="1">Knr4/Smi1-like domain-containing protein</fullName>
    </recommendedName>
</protein>
<feature type="domain" description="Knr4/Smi1-like" evidence="1">
    <location>
        <begin position="316"/>
        <end position="431"/>
    </location>
</feature>
<evidence type="ECO:0000313" key="2">
    <source>
        <dbReference type="EMBL" id="PGH36907.1"/>
    </source>
</evidence>
<comment type="caution">
    <text evidence="2">The sequence shown here is derived from an EMBL/GenBank/DDBJ whole genome shotgun (WGS) entry which is preliminary data.</text>
</comment>
<evidence type="ECO:0000313" key="3">
    <source>
        <dbReference type="Proteomes" id="UP000226031"/>
    </source>
</evidence>
<dbReference type="AlphaFoldDB" id="A0A2B7ZVW2"/>
<dbReference type="EMBL" id="PDND01000002">
    <property type="protein sequence ID" value="PGH36907.1"/>
    <property type="molecule type" value="Genomic_DNA"/>
</dbReference>
<sequence length="510" mass="58083">MASETQFSRRKLLQSDDSEFVSFISSRAQQFAVLGYIDVAINLVSRLNVHEKYCKANLQTLWLLWASLGEWPVREEEKLKQIIKKKKEQESKSSAPGRAEGAEEAIVTMKDVHDEIQAMEDGYAGTWFHYAQRDIFAAQSGREQVEGLENKDISNGIQRLLDSVEELKPEFRDASTGAAAMEASARLVSALDLRWLLKERGYEQDSLISVEQLMDMFAKRMEANQQLVYLMQSRRAWGALKDGTLAKTIGVNDQKVYAYANELEDTLDERIREGRIKLDHLTMRQMLEILDNNTRTNPESLEDYMDGPPERLFHDPASTEEIAEAERKLGIKPPADYKDFLAVTDGFEQSWGGIISDPPLHPVRDIRWLEDDEDYFIDLELELLGPGFPYGMWPTVGKALEIGSEDIDNVWLIPPPKVQEVQNRLSEILKSGECDDELKKRIVDKMETFAGGIEGFMRLEWCLVTWASGGAVSMMSYPSFTAYTRQKVKRSSTGVNDGLRPGRFFGYQCR</sequence>
<name>A0A2B7ZVW2_9EURO</name>
<accession>A0A2B7ZVW2</accession>
<evidence type="ECO:0000259" key="1">
    <source>
        <dbReference type="SMART" id="SM00860"/>
    </source>
</evidence>
<proteinExistence type="predicted"/>
<dbReference type="SMART" id="SM00860">
    <property type="entry name" value="SMI1_KNR4"/>
    <property type="match status" value="1"/>
</dbReference>
<gene>
    <name evidence="2" type="ORF">GX50_00141</name>
</gene>
<dbReference type="SUPFAM" id="SSF160631">
    <property type="entry name" value="SMI1/KNR4-like"/>
    <property type="match status" value="1"/>
</dbReference>
<keyword evidence="3" id="KW-1185">Reference proteome</keyword>
<dbReference type="VEuPathDB" id="FungiDB:EMCG_02089"/>